<gene>
    <name evidence="2" type="ORF">TIFTF001_022626</name>
</gene>
<dbReference type="FunFam" id="3.30.530.20:FF:000006">
    <property type="entry name" value="StAR-related lipid transfer protein 7, mitochondrial"/>
    <property type="match status" value="1"/>
</dbReference>
<dbReference type="Proteomes" id="UP001187192">
    <property type="component" value="Unassembled WGS sequence"/>
</dbReference>
<dbReference type="PROSITE" id="PS50848">
    <property type="entry name" value="START"/>
    <property type="match status" value="1"/>
</dbReference>
<reference evidence="2" key="1">
    <citation type="submission" date="2023-07" db="EMBL/GenBank/DDBJ databases">
        <title>draft genome sequence of fig (Ficus carica).</title>
        <authorList>
            <person name="Takahashi T."/>
            <person name="Nishimura K."/>
        </authorList>
    </citation>
    <scope>NUCLEOTIDE SEQUENCE</scope>
</reference>
<organism evidence="2 3">
    <name type="scientific">Ficus carica</name>
    <name type="common">Common fig</name>
    <dbReference type="NCBI Taxonomy" id="3494"/>
    <lineage>
        <taxon>Eukaryota</taxon>
        <taxon>Viridiplantae</taxon>
        <taxon>Streptophyta</taxon>
        <taxon>Embryophyta</taxon>
        <taxon>Tracheophyta</taxon>
        <taxon>Spermatophyta</taxon>
        <taxon>Magnoliopsida</taxon>
        <taxon>eudicotyledons</taxon>
        <taxon>Gunneridae</taxon>
        <taxon>Pentapetalae</taxon>
        <taxon>rosids</taxon>
        <taxon>fabids</taxon>
        <taxon>Rosales</taxon>
        <taxon>Moraceae</taxon>
        <taxon>Ficeae</taxon>
        <taxon>Ficus</taxon>
    </lineage>
</organism>
<dbReference type="PANTHER" id="PTHR19308">
    <property type="entry name" value="PHOSPHATIDYLCHOLINE TRANSFER PROTEIN"/>
    <property type="match status" value="1"/>
</dbReference>
<dbReference type="InterPro" id="IPR051213">
    <property type="entry name" value="START_lipid_transfer"/>
</dbReference>
<evidence type="ECO:0000313" key="3">
    <source>
        <dbReference type="Proteomes" id="UP001187192"/>
    </source>
</evidence>
<accession>A0AA88DEP9</accession>
<evidence type="ECO:0000313" key="2">
    <source>
        <dbReference type="EMBL" id="GMN53501.1"/>
    </source>
</evidence>
<feature type="domain" description="START" evidence="1">
    <location>
        <begin position="118"/>
        <end position="307"/>
    </location>
</feature>
<dbReference type="CDD" id="cd08870">
    <property type="entry name" value="START_STARD2_7-like"/>
    <property type="match status" value="1"/>
</dbReference>
<proteinExistence type="predicted"/>
<dbReference type="EMBL" id="BTGU01000046">
    <property type="protein sequence ID" value="GMN53501.1"/>
    <property type="molecule type" value="Genomic_DNA"/>
</dbReference>
<dbReference type="SUPFAM" id="SSF55961">
    <property type="entry name" value="Bet v1-like"/>
    <property type="match status" value="1"/>
</dbReference>
<dbReference type="InterPro" id="IPR002913">
    <property type="entry name" value="START_lipid-bd_dom"/>
</dbReference>
<dbReference type="GO" id="GO:0008289">
    <property type="term" value="F:lipid binding"/>
    <property type="evidence" value="ECO:0007669"/>
    <property type="project" value="InterPro"/>
</dbReference>
<comment type="caution">
    <text evidence="2">The sequence shown here is derived from an EMBL/GenBank/DDBJ whole genome shotgun (WGS) entry which is preliminary data.</text>
</comment>
<dbReference type="GO" id="GO:0005737">
    <property type="term" value="C:cytoplasm"/>
    <property type="evidence" value="ECO:0007669"/>
    <property type="project" value="UniProtKB-ARBA"/>
</dbReference>
<evidence type="ECO:0000259" key="1">
    <source>
        <dbReference type="PROSITE" id="PS50848"/>
    </source>
</evidence>
<dbReference type="AlphaFoldDB" id="A0AA88DEP9"/>
<keyword evidence="3" id="KW-1185">Reference proteome</keyword>
<dbReference type="Gene3D" id="3.30.530.20">
    <property type="match status" value="1"/>
</dbReference>
<dbReference type="InterPro" id="IPR023393">
    <property type="entry name" value="START-like_dom_sf"/>
</dbReference>
<protein>
    <recommendedName>
        <fullName evidence="1">START domain-containing protein</fullName>
    </recommendedName>
</protein>
<dbReference type="PANTHER" id="PTHR19308:SF9">
    <property type="entry name" value="OS07G0185200 PROTEIN"/>
    <property type="match status" value="1"/>
</dbReference>
<name>A0AA88DEP9_FICCA</name>
<dbReference type="Pfam" id="PF01852">
    <property type="entry name" value="START"/>
    <property type="match status" value="1"/>
</dbReference>
<sequence length="397" mass="45130">MIGLVIGWSWRPRWTGLVFLGLRSKFRFLWTAPPGFGARRLWFAFTALSAFSLCRKIWSNFRSKSKVSPPEAPESPAMENAGYAIVPSAKAVRENVVTENDLEHLLNFLDGRGGEMEWQSFMEKSTPNMSYQAWRHEPETGATVYRSRTVFEDATPELVRDFFWDDESRPKWDPMLSYFKILEECPETGAMVVHWIKKFPFFCSDREYIIGRRIWEAGKSYYCVTKCVPYPGLPKCDKPRRVELYFSSWFIRAVESSKENGQLSACEVTLFHYEDMGIPKDVAKLGVRHGMWGAVKKLHSGMRAYQNARKSETSLSRIALMARITTKIPSDGSIGCFEPTPGEEEKGELVNDPRQKDNGIDWKWLVLGGTVALVCGLHSGAIGKALLLGAGQRVARR</sequence>